<protein>
    <recommendedName>
        <fullName evidence="1">Proteasome assembly chaperone 2</fullName>
    </recommendedName>
</protein>
<dbReference type="Proteomes" id="UP001150538">
    <property type="component" value="Unassembled WGS sequence"/>
</dbReference>
<dbReference type="Gene3D" id="3.40.50.10900">
    <property type="entry name" value="PAC-like subunit"/>
    <property type="match status" value="1"/>
</dbReference>
<evidence type="ECO:0000256" key="2">
    <source>
        <dbReference type="ARBA" id="ARBA00023186"/>
    </source>
</evidence>
<evidence type="ECO:0000313" key="4">
    <source>
        <dbReference type="EMBL" id="KAJ1922208.1"/>
    </source>
</evidence>
<dbReference type="OrthoDB" id="10260712at2759"/>
<dbReference type="EMBL" id="JANBPU010000001">
    <property type="protein sequence ID" value="KAJ1922208.1"/>
    <property type="molecule type" value="Genomic_DNA"/>
</dbReference>
<dbReference type="AlphaFoldDB" id="A0A9W8DTF3"/>
<evidence type="ECO:0000256" key="1">
    <source>
        <dbReference type="ARBA" id="ARBA00019186"/>
    </source>
</evidence>
<dbReference type="Pfam" id="PF09754">
    <property type="entry name" value="PAC2"/>
    <property type="match status" value="1"/>
</dbReference>
<accession>A0A9W8DTF3</accession>
<evidence type="ECO:0000256" key="3">
    <source>
        <dbReference type="ARBA" id="ARBA00025745"/>
    </source>
</evidence>
<comment type="similarity">
    <text evidence="3">Belongs to the PSMG2 family.</text>
</comment>
<name>A0A9W8DTF3_9FUNG</name>
<evidence type="ECO:0000313" key="5">
    <source>
        <dbReference type="Proteomes" id="UP001150538"/>
    </source>
</evidence>
<organism evidence="4 5">
    <name type="scientific">Mycoemilia scoparia</name>
    <dbReference type="NCBI Taxonomy" id="417184"/>
    <lineage>
        <taxon>Eukaryota</taxon>
        <taxon>Fungi</taxon>
        <taxon>Fungi incertae sedis</taxon>
        <taxon>Zoopagomycota</taxon>
        <taxon>Kickxellomycotina</taxon>
        <taxon>Kickxellomycetes</taxon>
        <taxon>Kickxellales</taxon>
        <taxon>Kickxellaceae</taxon>
        <taxon>Mycoemilia</taxon>
    </lineage>
</organism>
<proteinExistence type="inferred from homology"/>
<dbReference type="InterPro" id="IPR016562">
    <property type="entry name" value="Proteasome_assmbl_chp_2_euk"/>
</dbReference>
<comment type="caution">
    <text evidence="4">The sequence shown here is derived from an EMBL/GenBank/DDBJ whole genome shotgun (WGS) entry which is preliminary data.</text>
</comment>
<keyword evidence="2" id="KW-0143">Chaperone</keyword>
<dbReference type="InterPro" id="IPR038389">
    <property type="entry name" value="PSMG2_sf"/>
</dbReference>
<keyword evidence="5" id="KW-1185">Reference proteome</keyword>
<gene>
    <name evidence="4" type="ORF">H4219_000070</name>
</gene>
<dbReference type="PANTHER" id="PTHR12970">
    <property type="entry name" value="PROTEASOME ASSEMBLY CHAPERONE 2"/>
    <property type="match status" value="1"/>
</dbReference>
<sequence>MSEITFNGSTLILPSVSMGSVPQSTIDIIIATLKLNRVGYLESAFVEPISGPLGLKHLPNKRCHPLEIYQTQDRKYTFMQQRSHTLKNSANELVDDIVKFIEKSGFEQIILLSSADADYRRDEQIQGSPIQVLSCSDASAKLLAKKLEALNLNSKPISINQKKDNEEKANIDGFPEDHIHGAGITLPLVKRIRQTNIPANIILTFSFSTGK</sequence>
<dbReference type="InterPro" id="IPR019151">
    <property type="entry name" value="Proteasome_assmbl_chaperone_2"/>
</dbReference>
<dbReference type="GO" id="GO:0005634">
    <property type="term" value="C:nucleus"/>
    <property type="evidence" value="ECO:0007669"/>
    <property type="project" value="TreeGrafter"/>
</dbReference>
<dbReference type="PANTHER" id="PTHR12970:SF1">
    <property type="entry name" value="PROTEASOME ASSEMBLY CHAPERONE 2"/>
    <property type="match status" value="1"/>
</dbReference>
<dbReference type="GO" id="GO:0043248">
    <property type="term" value="P:proteasome assembly"/>
    <property type="evidence" value="ECO:0007669"/>
    <property type="project" value="TreeGrafter"/>
</dbReference>
<dbReference type="GO" id="GO:0005829">
    <property type="term" value="C:cytosol"/>
    <property type="evidence" value="ECO:0007669"/>
    <property type="project" value="TreeGrafter"/>
</dbReference>
<reference evidence="4" key="1">
    <citation type="submission" date="2022-07" db="EMBL/GenBank/DDBJ databases">
        <title>Phylogenomic reconstructions and comparative analyses of Kickxellomycotina fungi.</title>
        <authorList>
            <person name="Reynolds N.K."/>
            <person name="Stajich J.E."/>
            <person name="Barry K."/>
            <person name="Grigoriev I.V."/>
            <person name="Crous P."/>
            <person name="Smith M.E."/>
        </authorList>
    </citation>
    <scope>NUCLEOTIDE SEQUENCE</scope>
    <source>
        <strain evidence="4">NBRC 100468</strain>
    </source>
</reference>